<reference evidence="2" key="1">
    <citation type="journal article" date="2019" name="Int. J. Syst. Evol. Microbiol.">
        <title>The Global Catalogue of Microorganisms (GCM) 10K type strain sequencing project: providing services to taxonomists for standard genome sequencing and annotation.</title>
        <authorList>
            <consortium name="The Broad Institute Genomics Platform"/>
            <consortium name="The Broad Institute Genome Sequencing Center for Infectious Disease"/>
            <person name="Wu L."/>
            <person name="Ma J."/>
        </authorList>
    </citation>
    <scope>NUCLEOTIDE SEQUENCE [LARGE SCALE GENOMIC DNA]</scope>
    <source>
        <strain evidence="2">JCM 13929</strain>
    </source>
</reference>
<gene>
    <name evidence="1" type="ORF">GCM10009733_041990</name>
</gene>
<comment type="caution">
    <text evidence="1">The sequence shown here is derived from an EMBL/GenBank/DDBJ whole genome shotgun (WGS) entry which is preliminary data.</text>
</comment>
<proteinExistence type="predicted"/>
<protein>
    <recommendedName>
        <fullName evidence="3">DUF4469 domain-containing protein</fullName>
    </recommendedName>
</protein>
<name>A0ABP4R890_9ACTN</name>
<organism evidence="1 2">
    <name type="scientific">Nonomuraea maheshkhaliensis</name>
    <dbReference type="NCBI Taxonomy" id="419590"/>
    <lineage>
        <taxon>Bacteria</taxon>
        <taxon>Bacillati</taxon>
        <taxon>Actinomycetota</taxon>
        <taxon>Actinomycetes</taxon>
        <taxon>Streptosporangiales</taxon>
        <taxon>Streptosporangiaceae</taxon>
        <taxon>Nonomuraea</taxon>
    </lineage>
</organism>
<keyword evidence="2" id="KW-1185">Reference proteome</keyword>
<evidence type="ECO:0008006" key="3">
    <source>
        <dbReference type="Google" id="ProtNLM"/>
    </source>
</evidence>
<dbReference type="Proteomes" id="UP001500064">
    <property type="component" value="Unassembled WGS sequence"/>
</dbReference>
<dbReference type="RefSeq" id="WP_346107092.1">
    <property type="nucleotide sequence ID" value="NZ_BAAAMU010000028.1"/>
</dbReference>
<evidence type="ECO:0000313" key="2">
    <source>
        <dbReference type="Proteomes" id="UP001500064"/>
    </source>
</evidence>
<evidence type="ECO:0000313" key="1">
    <source>
        <dbReference type="EMBL" id="GAA1640485.1"/>
    </source>
</evidence>
<dbReference type="EMBL" id="BAAAMU010000028">
    <property type="protein sequence ID" value="GAA1640485.1"/>
    <property type="molecule type" value="Genomic_DNA"/>
</dbReference>
<sequence>MFPAARSDAELLAHGRRLCALPRWRLIDDWLRGEDRAINLRGLESALVFLCPGVIGGHELSGEQEMKAEAEYLAASNATCRDPWPRTRARRQGTAAVLTSESDGYRIGDGEDPYTGSGPTHGLLTVEGSGVSVGTIRQGNVCVTVKAFLHAPPLRLKGWTEVAEVGVTSRSGRLVVPSAQPGGMDGAARPLPNLAIEGPGRYRVRVYARAGDDSPTILPTERHLVVVHPGRSRKAIVHRPGD</sequence>
<accession>A0ABP4R890</accession>